<feature type="region of interest" description="Disordered" evidence="1">
    <location>
        <begin position="93"/>
        <end position="127"/>
    </location>
</feature>
<organism evidence="2 3">
    <name type="scientific">Penicillium expansum</name>
    <name type="common">Blue mold rot fungus</name>
    <dbReference type="NCBI Taxonomy" id="27334"/>
    <lineage>
        <taxon>Eukaryota</taxon>
        <taxon>Fungi</taxon>
        <taxon>Dikarya</taxon>
        <taxon>Ascomycota</taxon>
        <taxon>Pezizomycotina</taxon>
        <taxon>Eurotiomycetes</taxon>
        <taxon>Eurotiomycetidae</taxon>
        <taxon>Eurotiales</taxon>
        <taxon>Aspergillaceae</taxon>
        <taxon>Penicillium</taxon>
    </lineage>
</organism>
<keyword evidence="3" id="KW-1185">Reference proteome</keyword>
<evidence type="ECO:0000313" key="3">
    <source>
        <dbReference type="Proteomes" id="UP000030143"/>
    </source>
</evidence>
<dbReference type="GeneID" id="27682571"/>
<feature type="compositionally biased region" description="Low complexity" evidence="1">
    <location>
        <begin position="105"/>
        <end position="117"/>
    </location>
</feature>
<accession>A0A0A2JMZ8</accession>
<dbReference type="VEuPathDB" id="FungiDB:PEXP_020400"/>
<evidence type="ECO:0000313" key="2">
    <source>
        <dbReference type="EMBL" id="KGO56802.1"/>
    </source>
</evidence>
<proteinExistence type="predicted"/>
<name>A0A0A2JMZ8_PENEN</name>
<dbReference type="HOGENOM" id="CLU_756716_0_0_1"/>
<comment type="caution">
    <text evidence="2">The sequence shown here is derived from an EMBL/GenBank/DDBJ whole genome shotgun (WGS) entry which is preliminary data.</text>
</comment>
<dbReference type="RefSeq" id="XP_016598500.1">
    <property type="nucleotide sequence ID" value="XM_016747151.1"/>
</dbReference>
<sequence>MAQRLEEGQQDPLHIFSEFDDIERQQLIAKMIHDDPIFSYVPRQNLYALWFSDINVLRDMANARTEEQKYMRETDLWRFSIYDIAGVASEGQSTEASLRKRTRSRSPTVPSPESTSTVRERDPWSPWDECGTKEEKKEIVGVSLSESGIRDGYQCVVTKRGLPLIESAYILPKKLNGVQAQYLKRSNCWFWLRGFWDQEKVDKLHSLLISEGTMDMERLYNQITLETQVQTYWYHAMCALRPIWVSEDRTEMQIAFHWLPLKENLPGAAEHVRSDFVPIMENPYQDPKYRPRESPGRNNIIFHTETVAIIPSGYVFMVKTDNKKERSPPSMELLELRWHLSRIACMQGRSEHEDGDYESDGDSVFV</sequence>
<evidence type="ECO:0008006" key="4">
    <source>
        <dbReference type="Google" id="ProtNLM"/>
    </source>
</evidence>
<gene>
    <name evidence="2" type="ORF">PEX2_098810</name>
</gene>
<evidence type="ECO:0000256" key="1">
    <source>
        <dbReference type="SAM" id="MobiDB-lite"/>
    </source>
</evidence>
<dbReference type="EMBL" id="JQFZ01000160">
    <property type="protein sequence ID" value="KGO56802.1"/>
    <property type="molecule type" value="Genomic_DNA"/>
</dbReference>
<reference evidence="2 3" key="1">
    <citation type="journal article" date="2015" name="Mol. Plant Microbe Interact.">
        <title>Genome, transcriptome, and functional analyses of Penicillium expansum provide new insights into secondary metabolism and pathogenicity.</title>
        <authorList>
            <person name="Ballester A.R."/>
            <person name="Marcet-Houben M."/>
            <person name="Levin E."/>
            <person name="Sela N."/>
            <person name="Selma-Lazaro C."/>
            <person name="Carmona L."/>
            <person name="Wisniewski M."/>
            <person name="Droby S."/>
            <person name="Gonzalez-Candelas L."/>
            <person name="Gabaldon T."/>
        </authorList>
    </citation>
    <scope>NUCLEOTIDE SEQUENCE [LARGE SCALE GENOMIC DNA]</scope>
    <source>
        <strain evidence="2 3">MD-8</strain>
    </source>
</reference>
<protein>
    <recommendedName>
        <fullName evidence="4">HNH nuclease domain-containing protein</fullName>
    </recommendedName>
</protein>
<dbReference type="AlphaFoldDB" id="A0A0A2JMZ8"/>
<dbReference type="Proteomes" id="UP000030143">
    <property type="component" value="Unassembled WGS sequence"/>
</dbReference>